<organism evidence="1 2">
    <name type="scientific">Saccharothrix texasensis</name>
    <dbReference type="NCBI Taxonomy" id="103734"/>
    <lineage>
        <taxon>Bacteria</taxon>
        <taxon>Bacillati</taxon>
        <taxon>Actinomycetota</taxon>
        <taxon>Actinomycetes</taxon>
        <taxon>Pseudonocardiales</taxon>
        <taxon>Pseudonocardiaceae</taxon>
        <taxon>Saccharothrix</taxon>
    </lineage>
</organism>
<protein>
    <submittedName>
        <fullName evidence="1">Putative phosphoglycerate mutase</fullName>
    </submittedName>
</protein>
<dbReference type="EMBL" id="RJKM01000001">
    <property type="protein sequence ID" value="ROP36006.1"/>
    <property type="molecule type" value="Genomic_DNA"/>
</dbReference>
<evidence type="ECO:0000313" key="2">
    <source>
        <dbReference type="Proteomes" id="UP000268727"/>
    </source>
</evidence>
<name>A0A3N1H0V2_9PSEU</name>
<evidence type="ECO:0000313" key="1">
    <source>
        <dbReference type="EMBL" id="ROP36006.1"/>
    </source>
</evidence>
<dbReference type="Gene3D" id="3.40.50.300">
    <property type="entry name" value="P-loop containing nucleotide triphosphate hydrolases"/>
    <property type="match status" value="1"/>
</dbReference>
<dbReference type="SUPFAM" id="SSF53254">
    <property type="entry name" value="Phosphoglycerate mutase-like"/>
    <property type="match status" value="1"/>
</dbReference>
<sequence>MGRQFAVLIRGLPGTGKTTTTALLRDALPPSVRVSNDSVRYMAHPRDFTAFTLEASELACLDLALSYCDSGFLPVVDGVFEDVDFLAGQAVRFDRRGHRLVTVSLAADLEDLLHRNRLRDPFQRMDEDRVRRLHAAFRPAGVSLDIRGKLPEEVCDDVLDVIGRERTDGPPTGVGDHEVDVLFLRHGERGRPHGADPVEVGLSARGRAEAGVAAAAVRRFAPDVVLSSDSAPDRETVRLATAGLDVTAERAEALRDRVPPGAPDESPEAARDRVWSFFDGLPARYGGKRVLVVGHAGPHSWLVARALGVDRLGVRRVRWDTGCFSRFTLSAGQTRLEAMNVPPDAVVPGR</sequence>
<dbReference type="InterPro" id="IPR029033">
    <property type="entry name" value="His_PPase_superfam"/>
</dbReference>
<gene>
    <name evidence="1" type="ORF">EDD40_1265</name>
</gene>
<dbReference type="Gene3D" id="3.40.50.1240">
    <property type="entry name" value="Phosphoglycerate mutase-like"/>
    <property type="match status" value="2"/>
</dbReference>
<dbReference type="RefSeq" id="WP_123742056.1">
    <property type="nucleotide sequence ID" value="NZ_RJKM01000001.1"/>
</dbReference>
<proteinExistence type="predicted"/>
<dbReference type="Proteomes" id="UP000268727">
    <property type="component" value="Unassembled WGS sequence"/>
</dbReference>
<keyword evidence="2" id="KW-1185">Reference proteome</keyword>
<dbReference type="AlphaFoldDB" id="A0A3N1H0V2"/>
<dbReference type="Pfam" id="PF13671">
    <property type="entry name" value="AAA_33"/>
    <property type="match status" value="1"/>
</dbReference>
<dbReference type="CDD" id="cd07067">
    <property type="entry name" value="HP_PGM_like"/>
    <property type="match status" value="1"/>
</dbReference>
<dbReference type="InterPro" id="IPR013078">
    <property type="entry name" value="His_Pase_superF_clade-1"/>
</dbReference>
<dbReference type="Pfam" id="PF00300">
    <property type="entry name" value="His_Phos_1"/>
    <property type="match status" value="2"/>
</dbReference>
<accession>A0A3N1H0V2</accession>
<dbReference type="SUPFAM" id="SSF52540">
    <property type="entry name" value="P-loop containing nucleoside triphosphate hydrolases"/>
    <property type="match status" value="1"/>
</dbReference>
<reference evidence="1 2" key="1">
    <citation type="submission" date="2018-11" db="EMBL/GenBank/DDBJ databases">
        <title>Sequencing the genomes of 1000 actinobacteria strains.</title>
        <authorList>
            <person name="Klenk H.-P."/>
        </authorList>
    </citation>
    <scope>NUCLEOTIDE SEQUENCE [LARGE SCALE GENOMIC DNA]</scope>
    <source>
        <strain evidence="1 2">DSM 44231</strain>
    </source>
</reference>
<comment type="caution">
    <text evidence="1">The sequence shown here is derived from an EMBL/GenBank/DDBJ whole genome shotgun (WGS) entry which is preliminary data.</text>
</comment>
<dbReference type="InterPro" id="IPR027417">
    <property type="entry name" value="P-loop_NTPase"/>
</dbReference>